<sequence length="401" mass="43259">MVFRSTFRNYSLLEHQAKQFLRDSGVLVQKGSVGNTAGLCKDIAASLRSPYIVKANVPVGGRGKGTLSSGLKGGVQFCDTPQKVENVAKQMIGYKLVTKQTQGDGVFVENLLVLEEVDILSQKYVAFVLDRQLGGAAVIYSREGGMEIEEVAAKNPESVKIEAMKNMSRTKAIEIANYLGVPKDQEEQAGNDLMRLYEIFRTKDAVQLEINPWAVTPKGVYCVDAKISIDDNALYKHSEIQAFKAEAEKGHVSCETEAEKNGLNYVGLTGNIGCMVNGAGLAMATMDLIKLRGGAPANFLDLGGGANEKQIFKAFEILFSNSHLKSVLVNIFGGIVRCDLIANALVKAKDELGFPCPVVVRLQGTNADIAQKVINEAKSDKLFSELDSEKAAGMAVKLAGN</sequence>
<dbReference type="NCBIfam" id="NF001913">
    <property type="entry name" value="PRK00696.1"/>
    <property type="match status" value="1"/>
</dbReference>
<evidence type="ECO:0000313" key="12">
    <source>
        <dbReference type="Proteomes" id="UP000187209"/>
    </source>
</evidence>
<dbReference type="Proteomes" id="UP000187209">
    <property type="component" value="Unassembled WGS sequence"/>
</dbReference>
<keyword evidence="6" id="KW-0547">Nucleotide-binding</keyword>
<keyword evidence="7" id="KW-0460">Magnesium</keyword>
<keyword evidence="12" id="KW-1185">Reference proteome</keyword>
<dbReference type="AlphaFoldDB" id="A0A1R2BFK0"/>
<keyword evidence="4" id="KW-0436">Ligase</keyword>
<reference evidence="11 12" key="1">
    <citation type="submission" date="2016-11" db="EMBL/GenBank/DDBJ databases">
        <title>The macronuclear genome of Stentor coeruleus: a giant cell with tiny introns.</title>
        <authorList>
            <person name="Slabodnick M."/>
            <person name="Ruby J.G."/>
            <person name="Reiff S.B."/>
            <person name="Swart E.C."/>
            <person name="Gosai S."/>
            <person name="Prabakaran S."/>
            <person name="Witkowska E."/>
            <person name="Larue G.E."/>
            <person name="Fisher S."/>
            <person name="Freeman R.M."/>
            <person name="Gunawardena J."/>
            <person name="Chu W."/>
            <person name="Stover N.A."/>
            <person name="Gregory B.D."/>
            <person name="Nowacki M."/>
            <person name="Derisi J."/>
            <person name="Roy S.W."/>
            <person name="Marshall W.F."/>
            <person name="Sood P."/>
        </authorList>
    </citation>
    <scope>NUCLEOTIDE SEQUENCE [LARGE SCALE GENOMIC DNA]</scope>
    <source>
        <strain evidence="11">WM001</strain>
    </source>
</reference>
<dbReference type="Gene3D" id="3.30.1490.20">
    <property type="entry name" value="ATP-grasp fold, A domain"/>
    <property type="match status" value="1"/>
</dbReference>
<dbReference type="InterPro" id="IPR005811">
    <property type="entry name" value="SUCC_ACL_C"/>
</dbReference>
<evidence type="ECO:0000256" key="2">
    <source>
        <dbReference type="ARBA" id="ARBA00005064"/>
    </source>
</evidence>
<dbReference type="InterPro" id="IPR016102">
    <property type="entry name" value="Succinyl-CoA_synth-like"/>
</dbReference>
<evidence type="ECO:0000259" key="10">
    <source>
        <dbReference type="Pfam" id="PF08442"/>
    </source>
</evidence>
<dbReference type="Gene3D" id="3.30.470.20">
    <property type="entry name" value="ATP-grasp fold, B domain"/>
    <property type="match status" value="1"/>
</dbReference>
<keyword evidence="5" id="KW-0479">Metal-binding</keyword>
<comment type="cofactor">
    <cofactor evidence="1">
        <name>Mg(2+)</name>
        <dbReference type="ChEBI" id="CHEBI:18420"/>
    </cofactor>
</comment>
<feature type="domain" description="ATP-citrate synthase/succinyl-CoA ligase C-terminal" evidence="9">
    <location>
        <begin position="275"/>
        <end position="378"/>
    </location>
</feature>
<dbReference type="GO" id="GO:0005524">
    <property type="term" value="F:ATP binding"/>
    <property type="evidence" value="ECO:0007669"/>
    <property type="project" value="InterPro"/>
</dbReference>
<dbReference type="PIRSF" id="PIRSF001554">
    <property type="entry name" value="SucCS_beta"/>
    <property type="match status" value="1"/>
</dbReference>
<dbReference type="OrthoDB" id="1552at2759"/>
<comment type="caution">
    <text evidence="11">The sequence shown here is derived from an EMBL/GenBank/DDBJ whole genome shotgun (WGS) entry which is preliminary data.</text>
</comment>
<dbReference type="PANTHER" id="PTHR11815:SF10">
    <property type="entry name" value="SUCCINATE--COA LIGASE [GDP-FORMING] SUBUNIT BETA, MITOCHONDRIAL"/>
    <property type="match status" value="1"/>
</dbReference>
<evidence type="ECO:0000256" key="7">
    <source>
        <dbReference type="ARBA" id="ARBA00022842"/>
    </source>
</evidence>
<dbReference type="SUPFAM" id="SSF52210">
    <property type="entry name" value="Succinyl-CoA synthetase domains"/>
    <property type="match status" value="1"/>
</dbReference>
<dbReference type="PROSITE" id="PS01217">
    <property type="entry name" value="SUCCINYL_COA_LIG_3"/>
    <property type="match status" value="1"/>
</dbReference>
<evidence type="ECO:0000256" key="3">
    <source>
        <dbReference type="ARBA" id="ARBA00022532"/>
    </source>
</evidence>
<dbReference type="UniPathway" id="UPA00223">
    <property type="reaction ID" value="UER00999"/>
</dbReference>
<evidence type="ECO:0000259" key="9">
    <source>
        <dbReference type="Pfam" id="PF00549"/>
    </source>
</evidence>
<dbReference type="GO" id="GO:0004775">
    <property type="term" value="F:succinate-CoA ligase (ADP-forming) activity"/>
    <property type="evidence" value="ECO:0007669"/>
    <property type="project" value="TreeGrafter"/>
</dbReference>
<comment type="pathway">
    <text evidence="2">Carbohydrate metabolism; tricarboxylic acid cycle; succinate from succinyl-CoA (ligase route): step 1/1.</text>
</comment>
<feature type="domain" description="ATP-grasp fold succinyl-CoA synthetase-type" evidence="10">
    <location>
        <begin position="12"/>
        <end position="214"/>
    </location>
</feature>
<dbReference type="GO" id="GO:0006099">
    <property type="term" value="P:tricarboxylic acid cycle"/>
    <property type="evidence" value="ECO:0007669"/>
    <property type="project" value="UniProtKB-UniPathway"/>
</dbReference>
<dbReference type="GO" id="GO:0006104">
    <property type="term" value="P:succinyl-CoA metabolic process"/>
    <property type="evidence" value="ECO:0007669"/>
    <property type="project" value="TreeGrafter"/>
</dbReference>
<evidence type="ECO:0000256" key="5">
    <source>
        <dbReference type="ARBA" id="ARBA00022723"/>
    </source>
</evidence>
<evidence type="ECO:0000256" key="1">
    <source>
        <dbReference type="ARBA" id="ARBA00001946"/>
    </source>
</evidence>
<dbReference type="InterPro" id="IPR005809">
    <property type="entry name" value="Succ_CoA_ligase-like_bsu"/>
</dbReference>
<dbReference type="SUPFAM" id="SSF56059">
    <property type="entry name" value="Glutathione synthetase ATP-binding domain-like"/>
    <property type="match status" value="1"/>
</dbReference>
<dbReference type="GO" id="GO:0005739">
    <property type="term" value="C:mitochondrion"/>
    <property type="evidence" value="ECO:0007669"/>
    <property type="project" value="TreeGrafter"/>
</dbReference>
<name>A0A1R2BFK0_9CILI</name>
<dbReference type="FunFam" id="3.30.470.20:FF:000002">
    <property type="entry name" value="Succinate--CoA ligase [ADP-forming] subunit beta"/>
    <property type="match status" value="1"/>
</dbReference>
<dbReference type="EMBL" id="MPUH01000685">
    <property type="protein sequence ID" value="OMJ75531.1"/>
    <property type="molecule type" value="Genomic_DNA"/>
</dbReference>
<protein>
    <recommendedName>
        <fullName evidence="8">Succinyl-CoA synthetase beta chain</fullName>
    </recommendedName>
</protein>
<dbReference type="Pfam" id="PF08442">
    <property type="entry name" value="ATP-grasp_2"/>
    <property type="match status" value="1"/>
</dbReference>
<dbReference type="FunFam" id="3.40.50.261:FF:000001">
    <property type="entry name" value="Succinate--CoA ligase [ADP-forming] subunit beta"/>
    <property type="match status" value="1"/>
</dbReference>
<dbReference type="Pfam" id="PF00549">
    <property type="entry name" value="Ligase_CoA"/>
    <property type="match status" value="1"/>
</dbReference>
<dbReference type="GO" id="GO:0042709">
    <property type="term" value="C:succinate-CoA ligase complex"/>
    <property type="evidence" value="ECO:0007669"/>
    <property type="project" value="TreeGrafter"/>
</dbReference>
<keyword evidence="3" id="KW-0816">Tricarboxylic acid cycle</keyword>
<dbReference type="Gene3D" id="3.40.50.261">
    <property type="entry name" value="Succinyl-CoA synthetase domains"/>
    <property type="match status" value="1"/>
</dbReference>
<proteinExistence type="predicted"/>
<evidence type="ECO:0000256" key="4">
    <source>
        <dbReference type="ARBA" id="ARBA00022598"/>
    </source>
</evidence>
<dbReference type="InterPro" id="IPR013815">
    <property type="entry name" value="ATP_grasp_subdomain_1"/>
</dbReference>
<evidence type="ECO:0000256" key="8">
    <source>
        <dbReference type="ARBA" id="ARBA00082254"/>
    </source>
</evidence>
<gene>
    <name evidence="11" type="ORF">SteCoe_25310</name>
</gene>
<dbReference type="InterPro" id="IPR017866">
    <property type="entry name" value="Succ-CoA_synthase_bsu_CS"/>
</dbReference>
<organism evidence="11 12">
    <name type="scientific">Stentor coeruleus</name>
    <dbReference type="NCBI Taxonomy" id="5963"/>
    <lineage>
        <taxon>Eukaryota</taxon>
        <taxon>Sar</taxon>
        <taxon>Alveolata</taxon>
        <taxon>Ciliophora</taxon>
        <taxon>Postciliodesmatophora</taxon>
        <taxon>Heterotrichea</taxon>
        <taxon>Heterotrichida</taxon>
        <taxon>Stentoridae</taxon>
        <taxon>Stentor</taxon>
    </lineage>
</organism>
<accession>A0A1R2BFK0</accession>
<dbReference type="PANTHER" id="PTHR11815">
    <property type="entry name" value="SUCCINYL-COA SYNTHETASE BETA CHAIN"/>
    <property type="match status" value="1"/>
</dbReference>
<evidence type="ECO:0000256" key="6">
    <source>
        <dbReference type="ARBA" id="ARBA00022741"/>
    </source>
</evidence>
<dbReference type="InterPro" id="IPR013650">
    <property type="entry name" value="ATP-grasp_succ-CoA_synth-type"/>
</dbReference>
<evidence type="ECO:0000313" key="11">
    <source>
        <dbReference type="EMBL" id="OMJ75531.1"/>
    </source>
</evidence>
<dbReference type="GO" id="GO:0046872">
    <property type="term" value="F:metal ion binding"/>
    <property type="evidence" value="ECO:0007669"/>
    <property type="project" value="UniProtKB-KW"/>
</dbReference>